<dbReference type="EMBL" id="SNXS01000003">
    <property type="protein sequence ID" value="TDP71431.1"/>
    <property type="molecule type" value="Genomic_DNA"/>
</dbReference>
<dbReference type="AlphaFoldDB" id="A0A4R6QP92"/>
<dbReference type="Gene3D" id="3.40.50.2000">
    <property type="entry name" value="Glycogen Phosphorylase B"/>
    <property type="match status" value="1"/>
</dbReference>
<comment type="caution">
    <text evidence="2">The sequence shown here is derived from an EMBL/GenBank/DDBJ whole genome shotgun (WGS) entry which is preliminary data.</text>
</comment>
<keyword evidence="3" id="KW-1185">Reference proteome</keyword>
<proteinExistence type="predicted"/>
<sequence length="353" mass="38885">MSNSAMRIAFLGTAGIPNRYGGFESFLEHCAPVIAGNGHQVTVTCDARLYPDREPDFRSVHRLFIDTPANGGWSIIHDLIAFVRTFSRSTHLVLLGVSGGLWFPLFRLLCALAGKRLIVNIDGIEWRRSKFGPAKRALLWLLDTLAQTFAHVVIYDSEGLRKYLRPAAASKSCCIAYPGDHVLRLPGSRPVAGSALTICRIEPENNLELMITGFLGSSLSSYTIIGNWSHSAYARALRARFSDEPRLHLLDPIYDATTLAEHREGCAIYLHGHSVGGTNPSLVEMLFYDCDILCLDVTFNRHTAGDCAQYFADKQSLTILLDGPQPTRLARDALRTRYSADGIAASYIAALRG</sequence>
<evidence type="ECO:0000313" key="2">
    <source>
        <dbReference type="EMBL" id="TDP71431.1"/>
    </source>
</evidence>
<name>A0A4R6QP92_9BURK</name>
<feature type="domain" description="DUF1972" evidence="1">
    <location>
        <begin position="10"/>
        <end position="178"/>
    </location>
</feature>
<gene>
    <name evidence="2" type="ORF">DES47_103412</name>
</gene>
<dbReference type="SUPFAM" id="SSF53756">
    <property type="entry name" value="UDP-Glycosyltransferase/glycogen phosphorylase"/>
    <property type="match status" value="1"/>
</dbReference>
<protein>
    <submittedName>
        <fullName evidence="2">Uncharacterized protein DUF1972</fullName>
    </submittedName>
</protein>
<dbReference type="OrthoDB" id="9792269at2"/>
<reference evidence="2 3" key="1">
    <citation type="submission" date="2019-03" db="EMBL/GenBank/DDBJ databases">
        <title>Genomic Encyclopedia of Type Strains, Phase IV (KMG-IV): sequencing the most valuable type-strain genomes for metagenomic binning, comparative biology and taxonomic classification.</title>
        <authorList>
            <person name="Goeker M."/>
        </authorList>
    </citation>
    <scope>NUCLEOTIDE SEQUENCE [LARGE SCALE GENOMIC DNA]</scope>
    <source>
        <strain evidence="2 3">DSM 16998</strain>
    </source>
</reference>
<dbReference type="RefSeq" id="WP_133701206.1">
    <property type="nucleotide sequence ID" value="NZ_SNXS01000003.1"/>
</dbReference>
<accession>A0A4R6QP92</accession>
<dbReference type="Proteomes" id="UP000295361">
    <property type="component" value="Unassembled WGS sequence"/>
</dbReference>
<evidence type="ECO:0000259" key="1">
    <source>
        <dbReference type="Pfam" id="PF09314"/>
    </source>
</evidence>
<organism evidence="2 3">
    <name type="scientific">Roseateles toxinivorans</name>
    <dbReference type="NCBI Taxonomy" id="270368"/>
    <lineage>
        <taxon>Bacteria</taxon>
        <taxon>Pseudomonadati</taxon>
        <taxon>Pseudomonadota</taxon>
        <taxon>Betaproteobacteria</taxon>
        <taxon>Burkholderiales</taxon>
        <taxon>Sphaerotilaceae</taxon>
        <taxon>Roseateles</taxon>
    </lineage>
</organism>
<evidence type="ECO:0000313" key="3">
    <source>
        <dbReference type="Proteomes" id="UP000295361"/>
    </source>
</evidence>
<dbReference type="InParanoid" id="A0A4R6QP92"/>
<dbReference type="InterPro" id="IPR015393">
    <property type="entry name" value="DUF1972"/>
</dbReference>
<dbReference type="Pfam" id="PF09314">
    <property type="entry name" value="DUF1972"/>
    <property type="match status" value="1"/>
</dbReference>